<dbReference type="PRINTS" id="PR00080">
    <property type="entry name" value="SDRFAMILY"/>
</dbReference>
<dbReference type="Gene3D" id="3.40.50.720">
    <property type="entry name" value="NAD(P)-binding Rossmann-like Domain"/>
    <property type="match status" value="1"/>
</dbReference>
<name>A0A8H7ZG12_9ASCO</name>
<dbReference type="GeneID" id="93649066"/>
<organism evidence="5 6">
    <name type="scientific">Candida metapsilosis</name>
    <dbReference type="NCBI Taxonomy" id="273372"/>
    <lineage>
        <taxon>Eukaryota</taxon>
        <taxon>Fungi</taxon>
        <taxon>Dikarya</taxon>
        <taxon>Ascomycota</taxon>
        <taxon>Saccharomycotina</taxon>
        <taxon>Pichiomycetes</taxon>
        <taxon>Debaryomycetaceae</taxon>
        <taxon>Candida/Lodderomyces clade</taxon>
        <taxon>Candida</taxon>
    </lineage>
</organism>
<dbReference type="Pfam" id="PF00106">
    <property type="entry name" value="adh_short"/>
    <property type="match status" value="1"/>
</dbReference>
<evidence type="ECO:0000256" key="1">
    <source>
        <dbReference type="ARBA" id="ARBA00006484"/>
    </source>
</evidence>
<dbReference type="OrthoDB" id="2102561at2759"/>
<accession>A0A8H7ZG12</accession>
<reference evidence="5 6" key="1">
    <citation type="submission" date="2020-12" db="EMBL/GenBank/DDBJ databases">
        <title>Effect of drift, selection, and recombination on the evolution of hybrid genomes in Candida yeast pathogens.</title>
        <authorList>
            <person name="Mixao V."/>
            <person name="Ksiezopolska E."/>
            <person name="Saus E."/>
            <person name="Boekhout T."/>
            <person name="Gacser A."/>
            <person name="Gabaldon T."/>
        </authorList>
    </citation>
    <scope>NUCLEOTIDE SEQUENCE [LARGE SCALE GENOMIC DNA]</scope>
    <source>
        <strain evidence="5 6">BP57</strain>
    </source>
</reference>
<evidence type="ECO:0000256" key="4">
    <source>
        <dbReference type="RuleBase" id="RU000363"/>
    </source>
</evidence>
<evidence type="ECO:0000313" key="5">
    <source>
        <dbReference type="EMBL" id="KAG5421347.1"/>
    </source>
</evidence>
<evidence type="ECO:0000256" key="2">
    <source>
        <dbReference type="ARBA" id="ARBA00022857"/>
    </source>
</evidence>
<dbReference type="Proteomes" id="UP000669133">
    <property type="component" value="Unassembled WGS sequence"/>
</dbReference>
<protein>
    <submittedName>
        <fullName evidence="5">AYR1</fullName>
    </submittedName>
</protein>
<sequence>MSEKRQKVALVTGASSGIGFATSIELAKRGYVVFAGARRLEPMAKLKEDYGVKIFKLDVSDLQSVKDARSYIQEETGGNYLDILYNNAGQSCTFPTTDVTDEQFKQCFEVNLFGAMRTVREFIPLLINAKGVIAFTGSVSGLNPFPFSCTYSASKAAIESYASCLRLEMRPFGVKVINIITGGVKTDIEDKRSLPETSLFNVPGMDKAFEERRQMAVRNNPLPADVYAKQVVDDFENAKLGGALHLYRGKMAFLLGFITPLLPRCLIEWVFIRKFKFVGVFEYLKKKYASGLTA</sequence>
<evidence type="ECO:0000313" key="6">
    <source>
        <dbReference type="Proteomes" id="UP000669133"/>
    </source>
</evidence>
<dbReference type="PANTHER" id="PTHR44169:SF6">
    <property type="entry name" value="NADPH-DEPENDENT 1-ACYLDIHYDROXYACETONE PHOSPHATE REDUCTASE"/>
    <property type="match status" value="1"/>
</dbReference>
<dbReference type="FunFam" id="3.40.50.720:FF:000261">
    <property type="entry name" value="NADPH-dependent 1-acyldihydroxyacetone phosphate reductase"/>
    <property type="match status" value="1"/>
</dbReference>
<dbReference type="SUPFAM" id="SSF51735">
    <property type="entry name" value="NAD(P)-binding Rossmann-fold domains"/>
    <property type="match status" value="1"/>
</dbReference>
<dbReference type="InterPro" id="IPR036291">
    <property type="entry name" value="NAD(P)-bd_dom_sf"/>
</dbReference>
<keyword evidence="3" id="KW-0560">Oxidoreductase</keyword>
<keyword evidence="2" id="KW-0521">NADP</keyword>
<keyword evidence="6" id="KW-1185">Reference proteome</keyword>
<dbReference type="GO" id="GO:0000140">
    <property type="term" value="F:acylglycerone-phosphate reductase (NADP+) activity"/>
    <property type="evidence" value="ECO:0007669"/>
    <property type="project" value="TreeGrafter"/>
</dbReference>
<dbReference type="AlphaFoldDB" id="A0A8H7ZG12"/>
<dbReference type="RefSeq" id="XP_067550463.1">
    <property type="nucleotide sequence ID" value="XM_067693434.1"/>
</dbReference>
<dbReference type="InterPro" id="IPR002347">
    <property type="entry name" value="SDR_fam"/>
</dbReference>
<dbReference type="GO" id="GO:0019433">
    <property type="term" value="P:triglyceride catabolic process"/>
    <property type="evidence" value="ECO:0007669"/>
    <property type="project" value="TreeGrafter"/>
</dbReference>
<gene>
    <name evidence="5" type="ORF">I9W82_000437</name>
</gene>
<dbReference type="CDD" id="cd05374">
    <property type="entry name" value="17beta-HSD-like_SDR_c"/>
    <property type="match status" value="1"/>
</dbReference>
<dbReference type="PROSITE" id="PS00061">
    <property type="entry name" value="ADH_SHORT"/>
    <property type="match status" value="1"/>
</dbReference>
<dbReference type="PRINTS" id="PR00081">
    <property type="entry name" value="GDHRDH"/>
</dbReference>
<comment type="caution">
    <text evidence="5">The sequence shown here is derived from an EMBL/GenBank/DDBJ whole genome shotgun (WGS) entry which is preliminary data.</text>
</comment>
<comment type="similarity">
    <text evidence="1 4">Belongs to the short-chain dehydrogenases/reductases (SDR) family.</text>
</comment>
<dbReference type="EMBL" id="JAEOAQ010000001">
    <property type="protein sequence ID" value="KAG5421347.1"/>
    <property type="molecule type" value="Genomic_DNA"/>
</dbReference>
<dbReference type="GO" id="GO:0005811">
    <property type="term" value="C:lipid droplet"/>
    <property type="evidence" value="ECO:0007669"/>
    <property type="project" value="TreeGrafter"/>
</dbReference>
<dbReference type="GO" id="GO:0004806">
    <property type="term" value="F:triacylglycerol lipase activity"/>
    <property type="evidence" value="ECO:0007669"/>
    <property type="project" value="TreeGrafter"/>
</dbReference>
<evidence type="ECO:0000256" key="3">
    <source>
        <dbReference type="ARBA" id="ARBA00023002"/>
    </source>
</evidence>
<proteinExistence type="inferred from homology"/>
<dbReference type="GO" id="GO:0005783">
    <property type="term" value="C:endoplasmic reticulum"/>
    <property type="evidence" value="ECO:0007669"/>
    <property type="project" value="TreeGrafter"/>
</dbReference>
<dbReference type="GO" id="GO:0006654">
    <property type="term" value="P:phosphatidic acid biosynthetic process"/>
    <property type="evidence" value="ECO:0007669"/>
    <property type="project" value="TreeGrafter"/>
</dbReference>
<dbReference type="PANTHER" id="PTHR44169">
    <property type="entry name" value="NADPH-DEPENDENT 1-ACYLDIHYDROXYACETONE PHOSPHATE REDUCTASE"/>
    <property type="match status" value="1"/>
</dbReference>
<dbReference type="InterPro" id="IPR020904">
    <property type="entry name" value="Sc_DH/Rdtase_CS"/>
</dbReference>